<evidence type="ECO:0000259" key="7">
    <source>
        <dbReference type="PROSITE" id="PS50112"/>
    </source>
</evidence>
<comment type="caution">
    <text evidence="9">The sequence shown here is derived from an EMBL/GenBank/DDBJ whole genome shotgun (WGS) entry which is preliminary data.</text>
</comment>
<evidence type="ECO:0000256" key="4">
    <source>
        <dbReference type="PROSITE-ProRule" id="PRU00169"/>
    </source>
</evidence>
<evidence type="ECO:0000313" key="9">
    <source>
        <dbReference type="EMBL" id="TXF11793.1"/>
    </source>
</evidence>
<evidence type="ECO:0000256" key="5">
    <source>
        <dbReference type="SAM" id="MobiDB-lite"/>
    </source>
</evidence>
<dbReference type="GO" id="GO:0016020">
    <property type="term" value="C:membrane"/>
    <property type="evidence" value="ECO:0007669"/>
    <property type="project" value="InterPro"/>
</dbReference>
<dbReference type="InterPro" id="IPR001789">
    <property type="entry name" value="Sig_transdc_resp-reg_receiver"/>
</dbReference>
<dbReference type="Pfam" id="PF08447">
    <property type="entry name" value="PAS_3"/>
    <property type="match status" value="1"/>
</dbReference>
<dbReference type="AlphaFoldDB" id="A0A5C7EUR7"/>
<dbReference type="InParanoid" id="A0A5C7EUR7"/>
<dbReference type="NCBIfam" id="TIGR00229">
    <property type="entry name" value="sensory_box"/>
    <property type="match status" value="1"/>
</dbReference>
<evidence type="ECO:0000259" key="6">
    <source>
        <dbReference type="PROSITE" id="PS50110"/>
    </source>
</evidence>
<dbReference type="Proteomes" id="UP000321201">
    <property type="component" value="Unassembled WGS sequence"/>
</dbReference>
<gene>
    <name evidence="9" type="ORF">FR698_08405</name>
</gene>
<proteinExistence type="predicted"/>
<protein>
    <submittedName>
        <fullName evidence="9">PAS domain-containing protein</fullName>
    </submittedName>
</protein>
<name>A0A5C7EUR7_9PROT</name>
<feature type="region of interest" description="Disordered" evidence="5">
    <location>
        <begin position="482"/>
        <end position="517"/>
    </location>
</feature>
<keyword evidence="1" id="KW-0808">Transferase</keyword>
<feature type="domain" description="PAS" evidence="7">
    <location>
        <begin position="166"/>
        <end position="223"/>
    </location>
</feature>
<dbReference type="InterPro" id="IPR000014">
    <property type="entry name" value="PAS"/>
</dbReference>
<evidence type="ECO:0000259" key="8">
    <source>
        <dbReference type="PROSITE" id="PS50113"/>
    </source>
</evidence>
<dbReference type="InterPro" id="IPR011712">
    <property type="entry name" value="Sig_transdc_His_kin_sub3_dim/P"/>
</dbReference>
<dbReference type="GO" id="GO:0000155">
    <property type="term" value="F:phosphorelay sensor kinase activity"/>
    <property type="evidence" value="ECO:0007669"/>
    <property type="project" value="InterPro"/>
</dbReference>
<keyword evidence="10" id="KW-1185">Reference proteome</keyword>
<dbReference type="Pfam" id="PF00072">
    <property type="entry name" value="Response_reg"/>
    <property type="match status" value="1"/>
</dbReference>
<dbReference type="Pfam" id="PF02518">
    <property type="entry name" value="HATPase_c"/>
    <property type="match status" value="1"/>
</dbReference>
<keyword evidence="2" id="KW-0418">Kinase</keyword>
<dbReference type="SMART" id="SM00387">
    <property type="entry name" value="HATPase_c"/>
    <property type="match status" value="1"/>
</dbReference>
<keyword evidence="4" id="KW-0597">Phosphoprotein</keyword>
<dbReference type="OrthoDB" id="5296610at2"/>
<keyword evidence="3" id="KW-0902">Two-component regulatory system</keyword>
<dbReference type="PANTHER" id="PTHR24421:SF59">
    <property type="entry name" value="OXYGEN SENSOR HISTIDINE KINASE NREB"/>
    <property type="match status" value="1"/>
</dbReference>
<evidence type="ECO:0000256" key="3">
    <source>
        <dbReference type="ARBA" id="ARBA00023012"/>
    </source>
</evidence>
<organism evidence="9 10">
    <name type="scientific">Pelomicrobium methylotrophicum</name>
    <dbReference type="NCBI Taxonomy" id="2602750"/>
    <lineage>
        <taxon>Bacteria</taxon>
        <taxon>Pseudomonadati</taxon>
        <taxon>Pseudomonadota</taxon>
        <taxon>Hydrogenophilia</taxon>
        <taxon>Hydrogenophilia incertae sedis</taxon>
        <taxon>Pelomicrobium</taxon>
    </lineage>
</organism>
<dbReference type="PANTHER" id="PTHR24421">
    <property type="entry name" value="NITRATE/NITRITE SENSOR PROTEIN NARX-RELATED"/>
    <property type="match status" value="1"/>
</dbReference>
<dbReference type="Gene3D" id="3.30.565.10">
    <property type="entry name" value="Histidine kinase-like ATPase, C-terminal domain"/>
    <property type="match status" value="1"/>
</dbReference>
<dbReference type="CDD" id="cd00156">
    <property type="entry name" value="REC"/>
    <property type="match status" value="1"/>
</dbReference>
<dbReference type="EMBL" id="VPFL01000010">
    <property type="protein sequence ID" value="TXF11793.1"/>
    <property type="molecule type" value="Genomic_DNA"/>
</dbReference>
<dbReference type="PROSITE" id="PS50113">
    <property type="entry name" value="PAC"/>
    <property type="match status" value="1"/>
</dbReference>
<dbReference type="PROSITE" id="PS50110">
    <property type="entry name" value="RESPONSE_REGULATORY"/>
    <property type="match status" value="1"/>
</dbReference>
<dbReference type="SUPFAM" id="SSF55874">
    <property type="entry name" value="ATPase domain of HSP90 chaperone/DNA topoisomerase II/histidine kinase"/>
    <property type="match status" value="1"/>
</dbReference>
<feature type="modified residue" description="4-aspartylphosphate" evidence="4">
    <location>
        <position position="65"/>
    </location>
</feature>
<dbReference type="InterPro" id="IPR013655">
    <property type="entry name" value="PAS_fold_3"/>
</dbReference>
<dbReference type="InterPro" id="IPR035965">
    <property type="entry name" value="PAS-like_dom_sf"/>
</dbReference>
<dbReference type="GO" id="GO:0046983">
    <property type="term" value="F:protein dimerization activity"/>
    <property type="evidence" value="ECO:0007669"/>
    <property type="project" value="InterPro"/>
</dbReference>
<dbReference type="InterPro" id="IPR011006">
    <property type="entry name" value="CheY-like_superfamily"/>
</dbReference>
<dbReference type="Gene3D" id="3.30.450.20">
    <property type="entry name" value="PAS domain"/>
    <property type="match status" value="1"/>
</dbReference>
<dbReference type="InterPro" id="IPR036890">
    <property type="entry name" value="HATPase_C_sf"/>
</dbReference>
<evidence type="ECO:0000256" key="2">
    <source>
        <dbReference type="ARBA" id="ARBA00022777"/>
    </source>
</evidence>
<dbReference type="SUPFAM" id="SSF55785">
    <property type="entry name" value="PYP-like sensor domain (PAS domain)"/>
    <property type="match status" value="1"/>
</dbReference>
<sequence>MQVANKNMADKNLRLLLVEDSAFDGALIVSRLRVEGYTLEWERVETATGLTTALTRHAWDLVIADQATAGLDAFAVIASVQDHPPAAPVVVISGALHEALAAELLKAGAADYLLKDELWRLPHAVERAVAVAAERRERFRAEKALQESENRFRSLACHVPGMVFEFARDCQGERFTFVSEGARMLLGVTPEALLADARRFLDLIVPEDRPAFSQALADSARQLDFFNWEGRLVTAYGNGPKWVNVRASPRRREDGAVVWAGIMTNITRNKRIELDAKRSSAELLALSSHIERVKEEERARIAREIHDDLGGTLTAVKLELASLMNRLPQEGMDLLGRVSSIRILVDRAIAATSRIARDLRPPVLDFGLTPALTWQAKEFENRLGIVCDVESEPEDPVLPPELATALFRIFQEALTNVSKHANATEVHATLRSRGGQVTLEVVDNGRGVREADLAKPGSFGIRGIFERCRSLGGEAKIEALPEGGTRLSVSIPEPQASAKPPHTEHRALGPTVAEARE</sequence>
<dbReference type="SUPFAM" id="SSF52172">
    <property type="entry name" value="CheY-like"/>
    <property type="match status" value="1"/>
</dbReference>
<feature type="domain" description="PAC" evidence="8">
    <location>
        <begin position="226"/>
        <end position="278"/>
    </location>
</feature>
<accession>A0A5C7EUR7</accession>
<dbReference type="CDD" id="cd16917">
    <property type="entry name" value="HATPase_UhpB-NarQ-NarX-like"/>
    <property type="match status" value="1"/>
</dbReference>
<dbReference type="InterPro" id="IPR050482">
    <property type="entry name" value="Sensor_HK_TwoCompSys"/>
</dbReference>
<dbReference type="CDD" id="cd00130">
    <property type="entry name" value="PAS"/>
    <property type="match status" value="1"/>
</dbReference>
<evidence type="ECO:0000313" key="10">
    <source>
        <dbReference type="Proteomes" id="UP000321201"/>
    </source>
</evidence>
<dbReference type="Gene3D" id="1.20.5.1930">
    <property type="match status" value="1"/>
</dbReference>
<feature type="domain" description="Response regulatory" evidence="6">
    <location>
        <begin position="14"/>
        <end position="130"/>
    </location>
</feature>
<dbReference type="SMART" id="SM00091">
    <property type="entry name" value="PAS"/>
    <property type="match status" value="1"/>
</dbReference>
<dbReference type="Gene3D" id="3.40.50.2300">
    <property type="match status" value="1"/>
</dbReference>
<dbReference type="SMART" id="SM00448">
    <property type="entry name" value="REC"/>
    <property type="match status" value="1"/>
</dbReference>
<dbReference type="InterPro" id="IPR003594">
    <property type="entry name" value="HATPase_dom"/>
</dbReference>
<evidence type="ECO:0000256" key="1">
    <source>
        <dbReference type="ARBA" id="ARBA00022679"/>
    </source>
</evidence>
<dbReference type="Pfam" id="PF07730">
    <property type="entry name" value="HisKA_3"/>
    <property type="match status" value="1"/>
</dbReference>
<reference evidence="9 10" key="1">
    <citation type="submission" date="2019-08" db="EMBL/GenBank/DDBJ databases">
        <title>Pelomicrobium methylotrophicum gen. nov., sp. nov. a moderately thermophilic, facultatively anaerobic, lithoautotrophic and methylotrophic bacterium isolated from a terrestrial mud volcano.</title>
        <authorList>
            <person name="Slobodkina G.B."/>
            <person name="Merkel A.Y."/>
            <person name="Slobodkin A.I."/>
        </authorList>
    </citation>
    <scope>NUCLEOTIDE SEQUENCE [LARGE SCALE GENOMIC DNA]</scope>
    <source>
        <strain evidence="9 10">SM250</strain>
    </source>
</reference>
<dbReference type="PROSITE" id="PS50112">
    <property type="entry name" value="PAS"/>
    <property type="match status" value="1"/>
</dbReference>
<dbReference type="InterPro" id="IPR000700">
    <property type="entry name" value="PAS-assoc_C"/>
</dbReference>